<dbReference type="GO" id="GO:0022857">
    <property type="term" value="F:transmembrane transporter activity"/>
    <property type="evidence" value="ECO:0007669"/>
    <property type="project" value="InterPro"/>
</dbReference>
<dbReference type="PANTHER" id="PTHR23501">
    <property type="entry name" value="MAJOR FACILITATOR SUPERFAMILY"/>
    <property type="match status" value="1"/>
</dbReference>
<dbReference type="PROSITE" id="PS50850">
    <property type="entry name" value="MFS"/>
    <property type="match status" value="1"/>
</dbReference>
<dbReference type="Proteomes" id="UP000799757">
    <property type="component" value="Unassembled WGS sequence"/>
</dbReference>
<keyword evidence="4 8" id="KW-0812">Transmembrane</keyword>
<protein>
    <submittedName>
        <fullName evidence="11">MFS general substrate transporter</fullName>
    </submittedName>
</protein>
<feature type="transmembrane region" description="Helical" evidence="8">
    <location>
        <begin position="274"/>
        <end position="296"/>
    </location>
</feature>
<accession>A0A6A6WR16</accession>
<evidence type="ECO:0000256" key="2">
    <source>
        <dbReference type="ARBA" id="ARBA00007520"/>
    </source>
</evidence>
<evidence type="ECO:0000256" key="7">
    <source>
        <dbReference type="SAM" id="MobiDB-lite"/>
    </source>
</evidence>
<dbReference type="SUPFAM" id="SSF103473">
    <property type="entry name" value="MFS general substrate transporter"/>
    <property type="match status" value="1"/>
</dbReference>
<dbReference type="GO" id="GO:0005886">
    <property type="term" value="C:plasma membrane"/>
    <property type="evidence" value="ECO:0007669"/>
    <property type="project" value="TreeGrafter"/>
</dbReference>
<feature type="transmembrane region" description="Helical" evidence="8">
    <location>
        <begin position="83"/>
        <end position="105"/>
    </location>
</feature>
<evidence type="ECO:0000313" key="12">
    <source>
        <dbReference type="Proteomes" id="UP000799757"/>
    </source>
</evidence>
<feature type="transmembrane region" description="Helical" evidence="8">
    <location>
        <begin position="316"/>
        <end position="339"/>
    </location>
</feature>
<evidence type="ECO:0000256" key="8">
    <source>
        <dbReference type="SAM" id="Phobius"/>
    </source>
</evidence>
<dbReference type="InterPro" id="IPR000719">
    <property type="entry name" value="Prot_kinase_dom"/>
</dbReference>
<dbReference type="GO" id="GO:0005524">
    <property type="term" value="F:ATP binding"/>
    <property type="evidence" value="ECO:0007669"/>
    <property type="project" value="InterPro"/>
</dbReference>
<dbReference type="InterPro" id="IPR036259">
    <property type="entry name" value="MFS_trans_sf"/>
</dbReference>
<feature type="domain" description="Protein kinase" evidence="9">
    <location>
        <begin position="676"/>
        <end position="924"/>
    </location>
</feature>
<feature type="transmembrane region" description="Helical" evidence="8">
    <location>
        <begin position="202"/>
        <end position="221"/>
    </location>
</feature>
<reference evidence="11" key="1">
    <citation type="journal article" date="2020" name="Stud. Mycol.">
        <title>101 Dothideomycetes genomes: a test case for predicting lifestyles and emergence of pathogens.</title>
        <authorList>
            <person name="Haridas S."/>
            <person name="Albert R."/>
            <person name="Binder M."/>
            <person name="Bloem J."/>
            <person name="Labutti K."/>
            <person name="Salamov A."/>
            <person name="Andreopoulos B."/>
            <person name="Baker S."/>
            <person name="Barry K."/>
            <person name="Bills G."/>
            <person name="Bluhm B."/>
            <person name="Cannon C."/>
            <person name="Castanera R."/>
            <person name="Culley D."/>
            <person name="Daum C."/>
            <person name="Ezra D."/>
            <person name="Gonzalez J."/>
            <person name="Henrissat B."/>
            <person name="Kuo A."/>
            <person name="Liang C."/>
            <person name="Lipzen A."/>
            <person name="Lutzoni F."/>
            <person name="Magnuson J."/>
            <person name="Mondo S."/>
            <person name="Nolan M."/>
            <person name="Ohm R."/>
            <person name="Pangilinan J."/>
            <person name="Park H.-J."/>
            <person name="Ramirez L."/>
            <person name="Alfaro M."/>
            <person name="Sun H."/>
            <person name="Tritt A."/>
            <person name="Yoshinaga Y."/>
            <person name="Zwiers L.-H."/>
            <person name="Turgeon B."/>
            <person name="Goodwin S."/>
            <person name="Spatafora J."/>
            <person name="Crous P."/>
            <person name="Grigoriev I."/>
        </authorList>
    </citation>
    <scope>NUCLEOTIDE SEQUENCE</scope>
    <source>
        <strain evidence="11">CBS 109.77</strain>
    </source>
</reference>
<dbReference type="Pfam" id="PF07690">
    <property type="entry name" value="MFS_1"/>
    <property type="match status" value="1"/>
</dbReference>
<dbReference type="EMBL" id="MU002447">
    <property type="protein sequence ID" value="KAF2786536.1"/>
    <property type="molecule type" value="Genomic_DNA"/>
</dbReference>
<dbReference type="PANTHER" id="PTHR23501:SF12">
    <property type="entry name" value="MAJOR FACILITATOR SUPERFAMILY (MFS) PROFILE DOMAIN-CONTAINING PROTEIN-RELATED"/>
    <property type="match status" value="1"/>
</dbReference>
<evidence type="ECO:0000256" key="1">
    <source>
        <dbReference type="ARBA" id="ARBA00004141"/>
    </source>
</evidence>
<dbReference type="Gene3D" id="1.10.510.10">
    <property type="entry name" value="Transferase(Phosphotransferase) domain 1"/>
    <property type="match status" value="1"/>
</dbReference>
<dbReference type="Gene3D" id="1.20.1250.20">
    <property type="entry name" value="MFS general substrate transporter like domains"/>
    <property type="match status" value="1"/>
</dbReference>
<evidence type="ECO:0000256" key="5">
    <source>
        <dbReference type="ARBA" id="ARBA00022989"/>
    </source>
</evidence>
<organism evidence="11 12">
    <name type="scientific">Melanomma pulvis-pyrius CBS 109.77</name>
    <dbReference type="NCBI Taxonomy" id="1314802"/>
    <lineage>
        <taxon>Eukaryota</taxon>
        <taxon>Fungi</taxon>
        <taxon>Dikarya</taxon>
        <taxon>Ascomycota</taxon>
        <taxon>Pezizomycotina</taxon>
        <taxon>Dothideomycetes</taxon>
        <taxon>Pleosporomycetidae</taxon>
        <taxon>Pleosporales</taxon>
        <taxon>Melanommataceae</taxon>
        <taxon>Melanomma</taxon>
    </lineage>
</organism>
<dbReference type="Pfam" id="PF00069">
    <property type="entry name" value="Pkinase"/>
    <property type="match status" value="1"/>
</dbReference>
<evidence type="ECO:0000259" key="9">
    <source>
        <dbReference type="PROSITE" id="PS50011"/>
    </source>
</evidence>
<dbReference type="InterPro" id="IPR011701">
    <property type="entry name" value="MFS"/>
</dbReference>
<keyword evidence="6 8" id="KW-0472">Membrane</keyword>
<evidence type="ECO:0000256" key="6">
    <source>
        <dbReference type="ARBA" id="ARBA00023136"/>
    </source>
</evidence>
<evidence type="ECO:0000256" key="4">
    <source>
        <dbReference type="ARBA" id="ARBA00022692"/>
    </source>
</evidence>
<feature type="transmembrane region" description="Helical" evidence="8">
    <location>
        <begin position="112"/>
        <end position="132"/>
    </location>
</feature>
<feature type="transmembrane region" description="Helical" evidence="8">
    <location>
        <begin position="172"/>
        <end position="196"/>
    </location>
</feature>
<proteinExistence type="inferred from homology"/>
<feature type="transmembrane region" description="Helical" evidence="8">
    <location>
        <begin position="379"/>
        <end position="401"/>
    </location>
</feature>
<dbReference type="InterPro" id="IPR011009">
    <property type="entry name" value="Kinase-like_dom_sf"/>
</dbReference>
<comment type="subcellular location">
    <subcellularLocation>
        <location evidence="1">Membrane</location>
        <topology evidence="1">Multi-pass membrane protein</topology>
    </subcellularLocation>
</comment>
<evidence type="ECO:0000259" key="10">
    <source>
        <dbReference type="PROSITE" id="PS50850"/>
    </source>
</evidence>
<feature type="transmembrane region" description="Helical" evidence="8">
    <location>
        <begin position="522"/>
        <end position="543"/>
    </location>
</feature>
<feature type="transmembrane region" description="Helical" evidence="8">
    <location>
        <begin position="407"/>
        <end position="428"/>
    </location>
</feature>
<dbReference type="AlphaFoldDB" id="A0A6A6WR16"/>
<feature type="transmembrane region" description="Helical" evidence="8">
    <location>
        <begin position="42"/>
        <end position="61"/>
    </location>
</feature>
<keyword evidence="3" id="KW-0813">Transport</keyword>
<dbReference type="OrthoDB" id="10021397at2759"/>
<feature type="transmembrane region" description="Helical" evidence="8">
    <location>
        <begin position="138"/>
        <end position="160"/>
    </location>
</feature>
<evidence type="ECO:0000256" key="3">
    <source>
        <dbReference type="ARBA" id="ARBA00022448"/>
    </source>
</evidence>
<feature type="region of interest" description="Disordered" evidence="7">
    <location>
        <begin position="548"/>
        <end position="582"/>
    </location>
</feature>
<feature type="transmembrane region" description="Helical" evidence="8">
    <location>
        <begin position="242"/>
        <end position="262"/>
    </location>
</feature>
<dbReference type="GO" id="GO:0004672">
    <property type="term" value="F:protein kinase activity"/>
    <property type="evidence" value="ECO:0007669"/>
    <property type="project" value="InterPro"/>
</dbReference>
<dbReference type="InterPro" id="IPR020846">
    <property type="entry name" value="MFS_dom"/>
</dbReference>
<gene>
    <name evidence="11" type="ORF">K505DRAFT_422364</name>
</gene>
<name>A0A6A6WR16_9PLEO</name>
<feature type="transmembrane region" description="Helical" evidence="8">
    <location>
        <begin position="351"/>
        <end position="372"/>
    </location>
</feature>
<dbReference type="SUPFAM" id="SSF56112">
    <property type="entry name" value="Protein kinase-like (PK-like)"/>
    <property type="match status" value="1"/>
</dbReference>
<keyword evidence="5 8" id="KW-1133">Transmembrane helix</keyword>
<feature type="compositionally biased region" description="Polar residues" evidence="7">
    <location>
        <begin position="559"/>
        <end position="577"/>
    </location>
</feature>
<evidence type="ECO:0000313" key="11">
    <source>
        <dbReference type="EMBL" id="KAF2786536.1"/>
    </source>
</evidence>
<feature type="domain" description="Major facilitator superfamily (MFS) profile" evidence="10">
    <location>
        <begin position="48"/>
        <end position="548"/>
    </location>
</feature>
<dbReference type="PROSITE" id="PS50011">
    <property type="entry name" value="PROTEIN_KINASE_DOM"/>
    <property type="match status" value="1"/>
</dbReference>
<sequence length="933" mass="102017">MSTQSAVPVQPPGVQCADTKVENEEKGLEDPRPEVKERQIRGIRWLAICVALYASCILYGLDTTIVADVQGSVIERFGHVEQLAWVGAGFPLGSVCVVLPLGNLYNAFNIKWVFFTTVVLFEVGSVICGAAPTMSTLIVGRVIAGVGGSGIYLGSLNYFLAMAAPEERSFYMALIGSCWGIGAILGPVIGGAFATSSATWRWAFYINLVIFALSAPAYIFCLPSIYPSQGVSVRARIARLDFVGYLLGASTWVTFLLAISMAGGQWEWNDGRAIATFVVFGVTLVAYFLQQAFAIFTTKAHRAFPAHLLRERTQVLLYIQTSAGITTLYVAMYFIPIYFQFTNGDSALKAAVRLLPFVIVAISVNLASGYFLSAIKVYMLIYIIGGIFLTVGGVLLTIYLNPSTPTGTLYGLCVVTAIGSGLAMLTGYSIASLTTKPENAAAALSMQNVSQLGGQVIALAVAGQLFHSTAVRNLRSVLSGQNFSEQDIESAVAGVQSKVLEQVHGALREEVIWALVNAMQKVFILVPVAGGVMLLSALLSAILPSEGTPPTHVARRTTHSNNEAKPSRPGPQTTDSRLNPREKKSRPLCWLNVPALLVSPIPPSSKALLLSCHGCAAEGRRPQNVDQLAPLAVALPLYPSHKRTYALFAPYKQNEIAAREMMKEHIQPPSPPSIDYQSLVFLAAGGSGTVYAIDEERVLKEFYSEGIDVERRAFERLGLHVNIVEYFSAIDNSLILERGRSIRTVIQESGADQIPLDTKIRWLREAAAGTRHMHDNNIIHADVGCNNWIIVQGHLKIIDFEGCSIDGEEAAACYEWFSYKESTPAISRKTDIFAFGCAVYEVITGRQPHDELLEFDDRMFRVRQLYARKQFPDVENLPLGDLMQGCWYGTLNSMHEVLQELEAASLPVTRKTIPEPRGVIAVFFDILRSWRIY</sequence>
<keyword evidence="12" id="KW-1185">Reference proteome</keyword>
<comment type="similarity">
    <text evidence="2">Belongs to the major facilitator superfamily. TCR/Tet family.</text>
</comment>